<evidence type="ECO:0000259" key="1">
    <source>
        <dbReference type="Pfam" id="PF01243"/>
    </source>
</evidence>
<name>A0A1F7F2F1_UNCRA</name>
<dbReference type="SUPFAM" id="SSF50475">
    <property type="entry name" value="FMN-binding split barrel"/>
    <property type="match status" value="1"/>
</dbReference>
<dbReference type="EMBL" id="MFYX01000139">
    <property type="protein sequence ID" value="OGK00845.1"/>
    <property type="molecule type" value="Genomic_DNA"/>
</dbReference>
<dbReference type="InterPro" id="IPR011576">
    <property type="entry name" value="Pyridox_Oxase_N"/>
</dbReference>
<evidence type="ECO:0000313" key="2">
    <source>
        <dbReference type="EMBL" id="OGK00845.1"/>
    </source>
</evidence>
<reference evidence="2 3" key="1">
    <citation type="journal article" date="2016" name="Nat. Commun.">
        <title>Thousands of microbial genomes shed light on interconnected biogeochemical processes in an aquifer system.</title>
        <authorList>
            <person name="Anantharaman K."/>
            <person name="Brown C.T."/>
            <person name="Hug L.A."/>
            <person name="Sharon I."/>
            <person name="Castelle C.J."/>
            <person name="Probst A.J."/>
            <person name="Thomas B.C."/>
            <person name="Singh A."/>
            <person name="Wilkins M.J."/>
            <person name="Karaoz U."/>
            <person name="Brodie E.L."/>
            <person name="Williams K.H."/>
            <person name="Hubbard S.S."/>
            <person name="Banfield J.F."/>
        </authorList>
    </citation>
    <scope>NUCLEOTIDE SEQUENCE [LARGE SCALE GENOMIC DNA]</scope>
</reference>
<comment type="caution">
    <text evidence="2">The sequence shown here is derived from an EMBL/GenBank/DDBJ whole genome shotgun (WGS) entry which is preliminary data.</text>
</comment>
<organism evidence="2 3">
    <name type="scientific">Candidatus Raymondbacteria bacterium RIFOXYD12_FULL_49_13</name>
    <dbReference type="NCBI Taxonomy" id="1817890"/>
    <lineage>
        <taxon>Bacteria</taxon>
        <taxon>Raymondiibacteriota</taxon>
    </lineage>
</organism>
<feature type="domain" description="Pyridoxamine 5'-phosphate oxidase N-terminal" evidence="1">
    <location>
        <begin position="11"/>
        <end position="103"/>
    </location>
</feature>
<evidence type="ECO:0000313" key="3">
    <source>
        <dbReference type="Proteomes" id="UP000179243"/>
    </source>
</evidence>
<dbReference type="InterPro" id="IPR012349">
    <property type="entry name" value="Split_barrel_FMN-bd"/>
</dbReference>
<sequence length="125" mass="13714">MRKLPDVVTQAWENREGPVVFTTVDTNGMPNAIYATCVKLIGGDKFVIADNYFSKTRKNILSKSKGAVLFIDKIGTSYQIKGPIEYDMKGEAFADMKTWLDPKFPGHAAAAVCASEVYSGSERLA</sequence>
<dbReference type="Pfam" id="PF01243">
    <property type="entry name" value="PNPOx_N"/>
    <property type="match status" value="1"/>
</dbReference>
<gene>
    <name evidence="2" type="ORF">A2519_07915</name>
</gene>
<dbReference type="Gene3D" id="2.30.110.10">
    <property type="entry name" value="Electron Transport, Fmn-binding Protein, Chain A"/>
    <property type="match status" value="1"/>
</dbReference>
<proteinExistence type="predicted"/>
<dbReference type="PANTHER" id="PTHR40660:SF1">
    <property type="entry name" value="5'-PHOSPHATE OXIDASE PUTATIVE DOMAIN-CONTAINING PROTEIN-RELATED"/>
    <property type="match status" value="1"/>
</dbReference>
<protein>
    <submittedName>
        <fullName evidence="2">Pyridoxamine 5-phosphate oxidase</fullName>
    </submittedName>
</protein>
<accession>A0A1F7F2F1</accession>
<dbReference type="Proteomes" id="UP000179243">
    <property type="component" value="Unassembled WGS sequence"/>
</dbReference>
<dbReference type="AlphaFoldDB" id="A0A1F7F2F1"/>
<dbReference type="PANTHER" id="PTHR40660">
    <property type="entry name" value="5'-PHOSPHATE OXIDASE PUTATIVE DOMAIN-CONTAINING PROTEIN-RELATED"/>
    <property type="match status" value="1"/>
</dbReference>